<organism evidence="2 3">
    <name type="scientific">Sistotremastrum suecicum HHB10207 ss-3</name>
    <dbReference type="NCBI Taxonomy" id="1314776"/>
    <lineage>
        <taxon>Eukaryota</taxon>
        <taxon>Fungi</taxon>
        <taxon>Dikarya</taxon>
        <taxon>Basidiomycota</taxon>
        <taxon>Agaricomycotina</taxon>
        <taxon>Agaricomycetes</taxon>
        <taxon>Sistotremastrales</taxon>
        <taxon>Sistotremastraceae</taxon>
        <taxon>Sistotremastrum</taxon>
    </lineage>
</organism>
<keyword evidence="3" id="KW-1185">Reference proteome</keyword>
<reference evidence="2 3" key="1">
    <citation type="journal article" date="2016" name="Mol. Biol. Evol.">
        <title>Comparative Genomics of Early-Diverging Mushroom-Forming Fungi Provides Insights into the Origins of Lignocellulose Decay Capabilities.</title>
        <authorList>
            <person name="Nagy L.G."/>
            <person name="Riley R."/>
            <person name="Tritt A."/>
            <person name="Adam C."/>
            <person name="Daum C."/>
            <person name="Floudas D."/>
            <person name="Sun H."/>
            <person name="Yadav J.S."/>
            <person name="Pangilinan J."/>
            <person name="Larsson K.H."/>
            <person name="Matsuura K."/>
            <person name="Barry K."/>
            <person name="Labutti K."/>
            <person name="Kuo R."/>
            <person name="Ohm R.A."/>
            <person name="Bhattacharya S.S."/>
            <person name="Shirouzu T."/>
            <person name="Yoshinaga Y."/>
            <person name="Martin F.M."/>
            <person name="Grigoriev I.V."/>
            <person name="Hibbett D.S."/>
        </authorList>
    </citation>
    <scope>NUCLEOTIDE SEQUENCE [LARGE SCALE GENOMIC DNA]</scope>
    <source>
        <strain evidence="2 3">HHB10207 ss-3</strain>
    </source>
</reference>
<accession>A0A166DJB9</accession>
<name>A0A166DJB9_9AGAM</name>
<protein>
    <submittedName>
        <fullName evidence="2">Uncharacterized protein</fullName>
    </submittedName>
</protein>
<proteinExistence type="predicted"/>
<evidence type="ECO:0000313" key="2">
    <source>
        <dbReference type="EMBL" id="KZT38585.1"/>
    </source>
</evidence>
<feature type="region of interest" description="Disordered" evidence="1">
    <location>
        <begin position="24"/>
        <end position="54"/>
    </location>
</feature>
<dbReference type="EMBL" id="KV428060">
    <property type="protein sequence ID" value="KZT38585.1"/>
    <property type="molecule type" value="Genomic_DNA"/>
</dbReference>
<evidence type="ECO:0000313" key="3">
    <source>
        <dbReference type="Proteomes" id="UP000076798"/>
    </source>
</evidence>
<sequence>MVQAGFNYTLRWLTAKTRAAHHTGPMTHIHLPGFEKTLPTRSPEELPSANTPVSLPGFPGKLSGEFESLTAQLSTYGRSASRSLKSFWGWLRLKLSVTSRD</sequence>
<dbReference type="Proteomes" id="UP000076798">
    <property type="component" value="Unassembled WGS sequence"/>
</dbReference>
<gene>
    <name evidence="2" type="ORF">SISSUDRAFT_1046738</name>
</gene>
<dbReference type="AlphaFoldDB" id="A0A166DJB9"/>
<evidence type="ECO:0000256" key="1">
    <source>
        <dbReference type="SAM" id="MobiDB-lite"/>
    </source>
</evidence>